<reference evidence="1 2" key="1">
    <citation type="submission" date="2011-08" db="EMBL/GenBank/DDBJ databases">
        <authorList>
            <person name="Weinstock G."/>
            <person name="Sodergren E."/>
            <person name="Clifton S."/>
            <person name="Fulton L."/>
            <person name="Fulton B."/>
            <person name="Courtney L."/>
            <person name="Fronick C."/>
            <person name="Harrison M."/>
            <person name="Strong C."/>
            <person name="Farmer C."/>
            <person name="Delahaunty K."/>
            <person name="Markovic C."/>
            <person name="Hall O."/>
            <person name="Minx P."/>
            <person name="Tomlinson C."/>
            <person name="Mitreva M."/>
            <person name="Hou S."/>
            <person name="Chen J."/>
            <person name="Wollam A."/>
            <person name="Pepin K.H."/>
            <person name="Johnson M."/>
            <person name="Bhonagiri V."/>
            <person name="Zhang X."/>
            <person name="Suruliraj S."/>
            <person name="Warren W."/>
            <person name="Chinwalla A."/>
            <person name="Mardis E.R."/>
            <person name="Wilson R.K."/>
        </authorList>
    </citation>
    <scope>NUCLEOTIDE SEQUENCE [LARGE SCALE GENOMIC DNA]</scope>
    <source>
        <strain evidence="1 2">F0432</strain>
    </source>
</reference>
<evidence type="ECO:0000313" key="1">
    <source>
        <dbReference type="EMBL" id="EHM54173.1"/>
    </source>
</evidence>
<protein>
    <submittedName>
        <fullName evidence="1">Uncharacterized protein</fullName>
    </submittedName>
</protein>
<proteinExistence type="predicted"/>
<dbReference type="Proteomes" id="UP000004750">
    <property type="component" value="Unassembled WGS sequence"/>
</dbReference>
<gene>
    <name evidence="1" type="ORF">HMPREF9080_01423</name>
</gene>
<comment type="caution">
    <text evidence="1">The sequence shown here is derived from an EMBL/GenBank/DDBJ whole genome shotgun (WGS) entry which is preliminary data.</text>
</comment>
<dbReference type="HOGENOM" id="CLU_2913941_0_0_6"/>
<dbReference type="STRING" id="797473.HMPREF9080_01423"/>
<accession>G9ZF68</accession>
<evidence type="ECO:0000313" key="2">
    <source>
        <dbReference type="Proteomes" id="UP000004750"/>
    </source>
</evidence>
<dbReference type="AlphaFoldDB" id="G9ZF68"/>
<dbReference type="EMBL" id="AGCM01000076">
    <property type="protein sequence ID" value="EHM54173.1"/>
    <property type="molecule type" value="Genomic_DNA"/>
</dbReference>
<sequence>MINLASFNMRFYCIYGFFMPFRIIPSSFLEESYATFPAATPCYWHRRLPEDVKKADARPAF</sequence>
<name>G9ZF68_9GAMM</name>
<organism evidence="1 2">
    <name type="scientific">Cardiobacterium valvarum F0432</name>
    <dbReference type="NCBI Taxonomy" id="797473"/>
    <lineage>
        <taxon>Bacteria</taxon>
        <taxon>Pseudomonadati</taxon>
        <taxon>Pseudomonadota</taxon>
        <taxon>Gammaproteobacteria</taxon>
        <taxon>Cardiobacteriales</taxon>
        <taxon>Cardiobacteriaceae</taxon>
        <taxon>Cardiobacterium</taxon>
    </lineage>
</organism>